<organism evidence="1 2">
    <name type="scientific">Parasponia andersonii</name>
    <name type="common">Sponia andersonii</name>
    <dbReference type="NCBI Taxonomy" id="3476"/>
    <lineage>
        <taxon>Eukaryota</taxon>
        <taxon>Viridiplantae</taxon>
        <taxon>Streptophyta</taxon>
        <taxon>Embryophyta</taxon>
        <taxon>Tracheophyta</taxon>
        <taxon>Spermatophyta</taxon>
        <taxon>Magnoliopsida</taxon>
        <taxon>eudicotyledons</taxon>
        <taxon>Gunneridae</taxon>
        <taxon>Pentapetalae</taxon>
        <taxon>rosids</taxon>
        <taxon>fabids</taxon>
        <taxon>Rosales</taxon>
        <taxon>Cannabaceae</taxon>
        <taxon>Parasponia</taxon>
    </lineage>
</organism>
<name>A0A2P5D896_PARAD</name>
<reference evidence="2" key="1">
    <citation type="submission" date="2016-06" db="EMBL/GenBank/DDBJ databases">
        <title>Parallel loss of symbiosis genes in relatives of nitrogen-fixing non-legume Parasponia.</title>
        <authorList>
            <person name="Van Velzen R."/>
            <person name="Holmer R."/>
            <person name="Bu F."/>
            <person name="Rutten L."/>
            <person name="Van Zeijl A."/>
            <person name="Liu W."/>
            <person name="Santuari L."/>
            <person name="Cao Q."/>
            <person name="Sharma T."/>
            <person name="Shen D."/>
            <person name="Roswanjaya Y."/>
            <person name="Wardhani T."/>
            <person name="Kalhor M.S."/>
            <person name="Jansen J."/>
            <person name="Van den Hoogen J."/>
            <person name="Gungor B."/>
            <person name="Hartog M."/>
            <person name="Hontelez J."/>
            <person name="Verver J."/>
            <person name="Yang W.-C."/>
            <person name="Schijlen E."/>
            <person name="Repin R."/>
            <person name="Schilthuizen M."/>
            <person name="Schranz E."/>
            <person name="Heidstra R."/>
            <person name="Miyata K."/>
            <person name="Fedorova E."/>
            <person name="Kohlen W."/>
            <person name="Bisseling T."/>
            <person name="Smit S."/>
            <person name="Geurts R."/>
        </authorList>
    </citation>
    <scope>NUCLEOTIDE SEQUENCE [LARGE SCALE GENOMIC DNA]</scope>
    <source>
        <strain evidence="2">cv. WU1-14</strain>
    </source>
</reference>
<dbReference type="Proteomes" id="UP000237105">
    <property type="component" value="Unassembled WGS sequence"/>
</dbReference>
<keyword evidence="2" id="KW-1185">Reference proteome</keyword>
<evidence type="ECO:0000313" key="1">
    <source>
        <dbReference type="EMBL" id="PON69527.1"/>
    </source>
</evidence>
<evidence type="ECO:0000313" key="2">
    <source>
        <dbReference type="Proteomes" id="UP000237105"/>
    </source>
</evidence>
<dbReference type="EMBL" id="JXTB01000055">
    <property type="protein sequence ID" value="PON69527.1"/>
    <property type="molecule type" value="Genomic_DNA"/>
</dbReference>
<comment type="caution">
    <text evidence="1">The sequence shown here is derived from an EMBL/GenBank/DDBJ whole genome shotgun (WGS) entry which is preliminary data.</text>
</comment>
<dbReference type="AlphaFoldDB" id="A0A2P5D896"/>
<sequence>MGKHFIGQRRRNPRSNWARTAQNWVAMEATSDAAVNEASSSSSSVTSPTGMAFTDVINAIRQNRETLSLLENKLTGSVPSRYRTAQHLFDSYSINKIGKKIENWKTEHTFNNLESWKRKP</sequence>
<accession>A0A2P5D896</accession>
<protein>
    <submittedName>
        <fullName evidence="1">Uncharacterized protein</fullName>
    </submittedName>
</protein>
<proteinExistence type="predicted"/>
<dbReference type="OrthoDB" id="10342081at2759"/>
<gene>
    <name evidence="1" type="ORF">PanWU01x14_086500</name>
</gene>